<evidence type="ECO:0000313" key="5">
    <source>
        <dbReference type="Proteomes" id="UP000275951"/>
    </source>
</evidence>
<evidence type="ECO:0000256" key="2">
    <source>
        <dbReference type="ARBA" id="ARBA00022741"/>
    </source>
</evidence>
<organism evidence="4 5">
    <name type="scientific">Trueperella pyogenes</name>
    <dbReference type="NCBI Taxonomy" id="1661"/>
    <lineage>
        <taxon>Bacteria</taxon>
        <taxon>Bacillati</taxon>
        <taxon>Actinomycetota</taxon>
        <taxon>Actinomycetes</taxon>
        <taxon>Actinomycetales</taxon>
        <taxon>Actinomycetaceae</taxon>
        <taxon>Trueperella</taxon>
    </lineage>
</organism>
<protein>
    <submittedName>
        <fullName evidence="4">ABC transporter ATP-binding protein</fullName>
    </submittedName>
</protein>
<dbReference type="RefSeq" id="WP_024963758.1">
    <property type="nucleotide sequence ID" value="NZ_CP029001.1"/>
</dbReference>
<dbReference type="InterPro" id="IPR003593">
    <property type="entry name" value="AAA+_ATPase"/>
</dbReference>
<gene>
    <name evidence="4" type="ORF">EBQ10_07395</name>
</gene>
<dbReference type="SUPFAM" id="SSF52540">
    <property type="entry name" value="P-loop containing nucleoside triphosphate hydrolases"/>
    <property type="match status" value="1"/>
</dbReference>
<dbReference type="SMART" id="SM00382">
    <property type="entry name" value="AAA"/>
    <property type="match status" value="1"/>
</dbReference>
<proteinExistence type="predicted"/>
<dbReference type="Proteomes" id="UP000275951">
    <property type="component" value="Chromosome"/>
</dbReference>
<dbReference type="CDD" id="cd03214">
    <property type="entry name" value="ABC_Iron-Siderophores_B12_Hemin"/>
    <property type="match status" value="1"/>
</dbReference>
<accession>A0A3Q9GHX3</accession>
<keyword evidence="3 4" id="KW-0067">ATP-binding</keyword>
<dbReference type="GO" id="GO:0005524">
    <property type="term" value="F:ATP binding"/>
    <property type="evidence" value="ECO:0007669"/>
    <property type="project" value="UniProtKB-KW"/>
</dbReference>
<dbReference type="AlphaFoldDB" id="A0A3Q9GHX3"/>
<dbReference type="InterPro" id="IPR017871">
    <property type="entry name" value="ABC_transporter-like_CS"/>
</dbReference>
<dbReference type="EMBL" id="CP033905">
    <property type="protein sequence ID" value="AZR07138.1"/>
    <property type="molecule type" value="Genomic_DNA"/>
</dbReference>
<sequence>MNDLPLNVDQATVRFGSYTAVNRVSFQVKPGKILGIAGPNGSGKTTLLRSLFGAQALTAGTITLEGNPLHKMRASQISKKVSVVSQFEHDTDRMRVEEFVLLGRAPHRTDFQGYSDTDHDIVSQALHRVGMSGVKDRYFTTLSGGERQRVLIARALTQQCPCMLLDEPTNHLDVKYQHQVLTLVREVAPTAVIVLHDLNLVARYCDEVIVMNHGAIACQGHPTTTLSKELIADIYGVEAIEVYDGEIKQFIFR</sequence>
<dbReference type="GO" id="GO:0016887">
    <property type="term" value="F:ATP hydrolysis activity"/>
    <property type="evidence" value="ECO:0007669"/>
    <property type="project" value="InterPro"/>
</dbReference>
<dbReference type="InterPro" id="IPR003439">
    <property type="entry name" value="ABC_transporter-like_ATP-bd"/>
</dbReference>
<dbReference type="PROSITE" id="PS50893">
    <property type="entry name" value="ABC_TRANSPORTER_2"/>
    <property type="match status" value="1"/>
</dbReference>
<evidence type="ECO:0000313" key="4">
    <source>
        <dbReference type="EMBL" id="AZR07138.1"/>
    </source>
</evidence>
<dbReference type="PANTHER" id="PTHR42794:SF2">
    <property type="entry name" value="ABC TRANSPORTER ATP-BINDING PROTEIN"/>
    <property type="match status" value="1"/>
</dbReference>
<dbReference type="Pfam" id="PF00005">
    <property type="entry name" value="ABC_tran"/>
    <property type="match status" value="1"/>
</dbReference>
<name>A0A3Q9GHX3_9ACTO</name>
<dbReference type="Gene3D" id="3.40.50.300">
    <property type="entry name" value="P-loop containing nucleotide triphosphate hydrolases"/>
    <property type="match status" value="1"/>
</dbReference>
<keyword evidence="1" id="KW-0813">Transport</keyword>
<dbReference type="InterPro" id="IPR027417">
    <property type="entry name" value="P-loop_NTPase"/>
</dbReference>
<dbReference type="FunFam" id="3.40.50.300:FF:000134">
    <property type="entry name" value="Iron-enterobactin ABC transporter ATP-binding protein"/>
    <property type="match status" value="1"/>
</dbReference>
<dbReference type="PROSITE" id="PS00211">
    <property type="entry name" value="ABC_TRANSPORTER_1"/>
    <property type="match status" value="1"/>
</dbReference>
<evidence type="ECO:0000256" key="1">
    <source>
        <dbReference type="ARBA" id="ARBA00022448"/>
    </source>
</evidence>
<dbReference type="PANTHER" id="PTHR42794">
    <property type="entry name" value="HEMIN IMPORT ATP-BINDING PROTEIN HMUV"/>
    <property type="match status" value="1"/>
</dbReference>
<evidence type="ECO:0000256" key="3">
    <source>
        <dbReference type="ARBA" id="ARBA00022840"/>
    </source>
</evidence>
<reference evidence="4 5" key="1">
    <citation type="submission" date="2018-11" db="EMBL/GenBank/DDBJ databases">
        <title>Multidrug-resistant genes are associated with an 42-kb island TGI1 carrying a complex class 1 integron in a Trueperella pyogenes.</title>
        <authorList>
            <person name="Dong W."/>
        </authorList>
    </citation>
    <scope>NUCLEOTIDE SEQUENCE [LARGE SCALE GENOMIC DNA]</scope>
    <source>
        <strain evidence="4 5">TP4</strain>
    </source>
</reference>
<keyword evidence="2" id="KW-0547">Nucleotide-binding</keyword>